<sequence length="61" mass="7109">MQPVPCRDSPVALRRQPEYVLVQAMTRQHQQAAWLRWGADRPLTVFAHRPHRAVLPHLECS</sequence>
<dbReference type="AlphaFoldDB" id="E6PMC3"/>
<reference evidence="1" key="1">
    <citation type="submission" date="2009-10" db="EMBL/GenBank/DDBJ databases">
        <title>Diversity of trophic interactions inside an arsenic-rich microbial ecosystem.</title>
        <authorList>
            <person name="Bertin P.N."/>
            <person name="Heinrich-Salmeron A."/>
            <person name="Pelletier E."/>
            <person name="Goulhen-Chollet F."/>
            <person name="Arsene-Ploetze F."/>
            <person name="Gallien S."/>
            <person name="Calteau A."/>
            <person name="Vallenet D."/>
            <person name="Casiot C."/>
            <person name="Chane-Woon-Ming B."/>
            <person name="Giloteaux L."/>
            <person name="Barakat M."/>
            <person name="Bonnefoy V."/>
            <person name="Bruneel O."/>
            <person name="Chandler M."/>
            <person name="Cleiss J."/>
            <person name="Duran R."/>
            <person name="Elbaz-Poulichet F."/>
            <person name="Fonknechten N."/>
            <person name="Lauga B."/>
            <person name="Mornico D."/>
            <person name="Ortet P."/>
            <person name="Schaeffer C."/>
            <person name="Siguier P."/>
            <person name="Alexander Thil Smith A."/>
            <person name="Van Dorsselaer A."/>
            <person name="Weissenbach J."/>
            <person name="Medigue C."/>
            <person name="Le Paslier D."/>
        </authorList>
    </citation>
    <scope>NUCLEOTIDE SEQUENCE</scope>
</reference>
<protein>
    <submittedName>
        <fullName evidence="1">Uncharacterized protein</fullName>
    </submittedName>
</protein>
<name>E6PMC3_9ZZZZ</name>
<organism evidence="1">
    <name type="scientific">mine drainage metagenome</name>
    <dbReference type="NCBI Taxonomy" id="410659"/>
    <lineage>
        <taxon>unclassified sequences</taxon>
        <taxon>metagenomes</taxon>
        <taxon>ecological metagenomes</taxon>
    </lineage>
</organism>
<dbReference type="EMBL" id="CABM01000017">
    <property type="protein sequence ID" value="CBH96075.1"/>
    <property type="molecule type" value="Genomic_DNA"/>
</dbReference>
<evidence type="ECO:0000313" key="1">
    <source>
        <dbReference type="EMBL" id="CBH96075.1"/>
    </source>
</evidence>
<accession>E6PMC3</accession>
<comment type="caution">
    <text evidence="1">The sequence shown here is derived from an EMBL/GenBank/DDBJ whole genome shotgun (WGS) entry which is preliminary data.</text>
</comment>
<proteinExistence type="predicted"/>
<gene>
    <name evidence="1" type="ORF">CARN2_1064</name>
</gene>